<dbReference type="AlphaFoldDB" id="A0A922M4E2"/>
<keyword evidence="2" id="KW-0732">Signal</keyword>
<comment type="caution">
    <text evidence="3">The sequence shown here is derived from an EMBL/GenBank/DDBJ whole genome shotgun (WGS) entry which is preliminary data.</text>
</comment>
<name>A0A922M4E2_SPOEX</name>
<accession>A0A922M4E2</accession>
<reference evidence="3" key="1">
    <citation type="journal article" date="2021" name="G3 (Bethesda)">
        <title>Genome and transcriptome analysis of the beet armyworm Spodoptera exigua reveals targets for pest control. .</title>
        <authorList>
            <person name="Simon S."/>
            <person name="Breeschoten T."/>
            <person name="Jansen H.J."/>
            <person name="Dirks R.P."/>
            <person name="Schranz M.E."/>
            <person name="Ros V.I.D."/>
        </authorList>
    </citation>
    <scope>NUCLEOTIDE SEQUENCE</scope>
    <source>
        <strain evidence="3">TB_SE_WUR_2020</strain>
    </source>
</reference>
<evidence type="ECO:0000313" key="3">
    <source>
        <dbReference type="EMBL" id="KAH9629938.1"/>
    </source>
</evidence>
<feature type="region of interest" description="Disordered" evidence="1">
    <location>
        <begin position="105"/>
        <end position="140"/>
    </location>
</feature>
<feature type="region of interest" description="Disordered" evidence="1">
    <location>
        <begin position="224"/>
        <end position="253"/>
    </location>
</feature>
<dbReference type="Proteomes" id="UP000814243">
    <property type="component" value="Unassembled WGS sequence"/>
</dbReference>
<feature type="compositionally biased region" description="Basic and acidic residues" evidence="1">
    <location>
        <begin position="106"/>
        <end position="122"/>
    </location>
</feature>
<gene>
    <name evidence="3" type="ORF">HF086_017453</name>
</gene>
<feature type="signal peptide" evidence="2">
    <location>
        <begin position="1"/>
        <end position="15"/>
    </location>
</feature>
<dbReference type="OrthoDB" id="7437848at2759"/>
<evidence type="ECO:0000313" key="4">
    <source>
        <dbReference type="Proteomes" id="UP000814243"/>
    </source>
</evidence>
<feature type="chain" id="PRO_5037380085" evidence="2">
    <location>
        <begin position="16"/>
        <end position="306"/>
    </location>
</feature>
<dbReference type="EMBL" id="JACEFF010000846">
    <property type="protein sequence ID" value="KAH9629938.1"/>
    <property type="molecule type" value="Genomic_DNA"/>
</dbReference>
<protein>
    <submittedName>
        <fullName evidence="3">Uncharacterized protein</fullName>
    </submittedName>
</protein>
<organism evidence="3 4">
    <name type="scientific">Spodoptera exigua</name>
    <name type="common">Beet armyworm</name>
    <name type="synonym">Noctua fulgens</name>
    <dbReference type="NCBI Taxonomy" id="7107"/>
    <lineage>
        <taxon>Eukaryota</taxon>
        <taxon>Metazoa</taxon>
        <taxon>Ecdysozoa</taxon>
        <taxon>Arthropoda</taxon>
        <taxon>Hexapoda</taxon>
        <taxon>Insecta</taxon>
        <taxon>Pterygota</taxon>
        <taxon>Neoptera</taxon>
        <taxon>Endopterygota</taxon>
        <taxon>Lepidoptera</taxon>
        <taxon>Glossata</taxon>
        <taxon>Ditrysia</taxon>
        <taxon>Noctuoidea</taxon>
        <taxon>Noctuidae</taxon>
        <taxon>Amphipyrinae</taxon>
        <taxon>Spodoptera</taxon>
    </lineage>
</organism>
<sequence>MIQVVVLALVASSSAFTTHRYETHDNYRPITTLFSDIFAYENPRRHNDVRGEVYNQRAGFNGGGAGRVDTQHNYRNPYEWSNREVPWRAVIVTERANINNMFNTVNRDDNTMLPSNDRKPEQESTSTDINETRGTNDFNRTQFDANDPQLNMQSGDANRAPVINEQQITWNNERNRPVEDNANITTRSIHSNTNHSNSLHFSEIPSKPGLITNKTVANVTGVDQDNITGGESSRSNKTQSIDDKVTATDDVQRTNKNVDDDRWIWSNGEDTPVETTTIGLDDRAAFSGGSCPGGKVKVGSMCIDKD</sequence>
<proteinExistence type="predicted"/>
<feature type="compositionally biased region" description="Basic and acidic residues" evidence="1">
    <location>
        <begin position="240"/>
        <end position="253"/>
    </location>
</feature>
<evidence type="ECO:0000256" key="2">
    <source>
        <dbReference type="SAM" id="SignalP"/>
    </source>
</evidence>
<feature type="compositionally biased region" description="Polar residues" evidence="1">
    <location>
        <begin position="123"/>
        <end position="140"/>
    </location>
</feature>
<evidence type="ECO:0000256" key="1">
    <source>
        <dbReference type="SAM" id="MobiDB-lite"/>
    </source>
</evidence>
<feature type="compositionally biased region" description="Polar residues" evidence="1">
    <location>
        <begin position="224"/>
        <end position="239"/>
    </location>
</feature>